<dbReference type="Proteomes" id="UP000195557">
    <property type="component" value="Unassembled WGS sequence"/>
</dbReference>
<evidence type="ECO:0000256" key="3">
    <source>
        <dbReference type="SAM" id="MobiDB-lite"/>
    </source>
</evidence>
<feature type="domain" description="RRM" evidence="4">
    <location>
        <begin position="52"/>
        <end position="97"/>
    </location>
</feature>
<feature type="region of interest" description="Disordered" evidence="3">
    <location>
        <begin position="1"/>
        <end position="49"/>
    </location>
</feature>
<dbReference type="InterPro" id="IPR035979">
    <property type="entry name" value="RBD_domain_sf"/>
</dbReference>
<dbReference type="PANTHER" id="PTHR48027">
    <property type="entry name" value="HETEROGENEOUS NUCLEAR RIBONUCLEOPROTEIN 87F-RELATED"/>
    <property type="match status" value="1"/>
</dbReference>
<dbReference type="Gene3D" id="3.30.70.330">
    <property type="match status" value="1"/>
</dbReference>
<evidence type="ECO:0000313" key="5">
    <source>
        <dbReference type="EMBL" id="OUS47867.1"/>
    </source>
</evidence>
<dbReference type="InterPro" id="IPR000504">
    <property type="entry name" value="RRM_dom"/>
</dbReference>
<gene>
    <name evidence="5" type="ORF">BE221DRAFT_58324</name>
</gene>
<dbReference type="Pfam" id="PF00076">
    <property type="entry name" value="RRM_1"/>
    <property type="match status" value="1"/>
</dbReference>
<sequence>MRDDDGDDRHDGRDARDAEDGRRDEARRDEGRHHRDGDDRARRERPDVNDLVSVKIDNLSYDAREEDLREAFSRYGEIGDVYVPLDRETRRPRGFCF</sequence>
<dbReference type="SUPFAM" id="SSF54928">
    <property type="entry name" value="RNA-binding domain, RBD"/>
    <property type="match status" value="1"/>
</dbReference>
<accession>A0A1Y5IGU1</accession>
<dbReference type="eggNOG" id="KOG4207">
    <property type="taxonomic scope" value="Eukaryota"/>
</dbReference>
<protein>
    <recommendedName>
        <fullName evidence="4">RRM domain-containing protein</fullName>
    </recommendedName>
</protein>
<dbReference type="PROSITE" id="PS50102">
    <property type="entry name" value="RRM"/>
    <property type="match status" value="1"/>
</dbReference>
<evidence type="ECO:0000256" key="2">
    <source>
        <dbReference type="PROSITE-ProRule" id="PRU00176"/>
    </source>
</evidence>
<evidence type="ECO:0000256" key="1">
    <source>
        <dbReference type="ARBA" id="ARBA00022884"/>
    </source>
</evidence>
<organism evidence="5">
    <name type="scientific">Ostreococcus tauri</name>
    <name type="common">Marine green alga</name>
    <dbReference type="NCBI Taxonomy" id="70448"/>
    <lineage>
        <taxon>Eukaryota</taxon>
        <taxon>Viridiplantae</taxon>
        <taxon>Chlorophyta</taxon>
        <taxon>Mamiellophyceae</taxon>
        <taxon>Mamiellales</taxon>
        <taxon>Bathycoccaceae</taxon>
        <taxon>Ostreococcus</taxon>
    </lineage>
</organism>
<dbReference type="GO" id="GO:0003723">
    <property type="term" value="F:RNA binding"/>
    <property type="evidence" value="ECO:0007669"/>
    <property type="project" value="UniProtKB-UniRule"/>
</dbReference>
<name>A0A1Y5IGU1_OSTTA</name>
<feature type="compositionally biased region" description="Basic and acidic residues" evidence="3">
    <location>
        <begin position="1"/>
        <end position="48"/>
    </location>
</feature>
<reference evidence="5" key="1">
    <citation type="submission" date="2017-04" db="EMBL/GenBank/DDBJ databases">
        <title>Population genomics of picophytoplankton unveils novel chromosome hypervariability.</title>
        <authorList>
            <consortium name="DOE Joint Genome Institute"/>
            <person name="Blanc-Mathieu R."/>
            <person name="Krasovec M."/>
            <person name="Hebrard M."/>
            <person name="Yau S."/>
            <person name="Desgranges E."/>
            <person name="Martin J."/>
            <person name="Schackwitz W."/>
            <person name="Kuo A."/>
            <person name="Salin G."/>
            <person name="Donnadieu C."/>
            <person name="Desdevises Y."/>
            <person name="Sanchez-Ferandin S."/>
            <person name="Moreau H."/>
            <person name="Rivals E."/>
            <person name="Grigoriev I.V."/>
            <person name="Grimsley N."/>
            <person name="Eyre-Walker A."/>
            <person name="Piganeau G."/>
        </authorList>
    </citation>
    <scope>NUCLEOTIDE SEQUENCE [LARGE SCALE GENOMIC DNA]</scope>
    <source>
        <strain evidence="5">RCC 1115</strain>
    </source>
</reference>
<dbReference type="InterPro" id="IPR052462">
    <property type="entry name" value="SLIRP/GR-RBP-like"/>
</dbReference>
<evidence type="ECO:0000259" key="4">
    <source>
        <dbReference type="PROSITE" id="PS50102"/>
    </source>
</evidence>
<dbReference type="InterPro" id="IPR012677">
    <property type="entry name" value="Nucleotide-bd_a/b_plait_sf"/>
</dbReference>
<dbReference type="EMBL" id="KZ155776">
    <property type="protein sequence ID" value="OUS47867.1"/>
    <property type="molecule type" value="Genomic_DNA"/>
</dbReference>
<proteinExistence type="predicted"/>
<feature type="non-terminal residue" evidence="5">
    <location>
        <position position="97"/>
    </location>
</feature>
<keyword evidence="1 2" id="KW-0694">RNA-binding</keyword>
<dbReference type="AlphaFoldDB" id="A0A1Y5IGU1"/>